<evidence type="ECO:0000256" key="1">
    <source>
        <dbReference type="SAM" id="MobiDB-lite"/>
    </source>
</evidence>
<gene>
    <name evidence="2" type="ORF">SAMN05216409_1187</name>
</gene>
<evidence type="ECO:0000313" key="3">
    <source>
        <dbReference type="Proteomes" id="UP000183210"/>
    </source>
</evidence>
<reference evidence="2 3" key="1">
    <citation type="submission" date="2016-10" db="EMBL/GenBank/DDBJ databases">
        <authorList>
            <person name="Varghese N."/>
            <person name="Submissions S."/>
        </authorList>
    </citation>
    <scope>NUCLEOTIDE SEQUENCE [LARGE SCALE GENOMIC DNA]</scope>
    <source>
        <strain evidence="2 3">LMG 21974</strain>
    </source>
</reference>
<dbReference type="EMBL" id="FOEV01000018">
    <property type="protein sequence ID" value="SER35336.1"/>
    <property type="molecule type" value="Genomic_DNA"/>
</dbReference>
<dbReference type="RefSeq" id="WP_074829531.1">
    <property type="nucleotide sequence ID" value="NZ_FOEV01000018.1"/>
</dbReference>
<name>A0A9X8MH10_9PSED</name>
<protein>
    <recommendedName>
        <fullName evidence="4">Tail tube protein</fullName>
    </recommendedName>
</protein>
<evidence type="ECO:0008006" key="4">
    <source>
        <dbReference type="Google" id="ProtNLM"/>
    </source>
</evidence>
<proteinExistence type="predicted"/>
<sequence length="256" mass="27519">MYMQYVRDAARARRLAELEAAKAATQALDSASTTADEGKDGKDEGEGEGEGEGNKALDGVTMLDGVTVFDGVLDDVSAIDAAAIVYQWAETDDLEQGEGYADRLLSLCVGALPYDVEDDLTDEQSEELADIVDDVATVLESMGVADDDLVSLLDDWDNDAGERVQEFVAAAIEDGSDPASFVMGDGSDEAALDAVYKKRVAIRNGKKVKINKRVSGKVILSAGQKVAVRKMLMKSRTSIAKLKRAKSMRIRRKMGL</sequence>
<dbReference type="GeneID" id="300268686"/>
<feature type="region of interest" description="Disordered" evidence="1">
    <location>
        <begin position="26"/>
        <end position="57"/>
    </location>
</feature>
<dbReference type="Proteomes" id="UP000183210">
    <property type="component" value="Unassembled WGS sequence"/>
</dbReference>
<accession>A0A9X8MH10</accession>
<comment type="caution">
    <text evidence="2">The sequence shown here is derived from an EMBL/GenBank/DDBJ whole genome shotgun (WGS) entry which is preliminary data.</text>
</comment>
<dbReference type="AlphaFoldDB" id="A0A9X8MH10"/>
<organism evidence="2 3">
    <name type="scientific">Pseudomonas lutea</name>
    <dbReference type="NCBI Taxonomy" id="243924"/>
    <lineage>
        <taxon>Bacteria</taxon>
        <taxon>Pseudomonadati</taxon>
        <taxon>Pseudomonadota</taxon>
        <taxon>Gammaproteobacteria</taxon>
        <taxon>Pseudomonadales</taxon>
        <taxon>Pseudomonadaceae</taxon>
        <taxon>Pseudomonas</taxon>
    </lineage>
</organism>
<evidence type="ECO:0000313" key="2">
    <source>
        <dbReference type="EMBL" id="SER35336.1"/>
    </source>
</evidence>